<dbReference type="InterPro" id="IPR013424">
    <property type="entry name" value="Ice-binding_C"/>
</dbReference>
<evidence type="ECO:0000313" key="4">
    <source>
        <dbReference type="Proteomes" id="UP000285575"/>
    </source>
</evidence>
<reference evidence="3 4" key="1">
    <citation type="submission" date="2019-01" db="EMBL/GenBank/DDBJ databases">
        <authorList>
            <person name="Chen W.-M."/>
        </authorList>
    </citation>
    <scope>NUCLEOTIDE SEQUENCE [LARGE SCALE GENOMIC DNA]</scope>
    <source>
        <strain evidence="3 4">KYPY4</strain>
    </source>
</reference>
<accession>A0A437R962</accession>
<dbReference type="AlphaFoldDB" id="A0A437R962"/>
<dbReference type="Pfam" id="PF00092">
    <property type="entry name" value="VWA"/>
    <property type="match status" value="1"/>
</dbReference>
<dbReference type="Proteomes" id="UP000285575">
    <property type="component" value="Unassembled WGS sequence"/>
</dbReference>
<dbReference type="Pfam" id="PF07589">
    <property type="entry name" value="PEP-CTERM"/>
    <property type="match status" value="1"/>
</dbReference>
<dbReference type="NCBIfam" id="TIGR02595">
    <property type="entry name" value="PEP_CTERM"/>
    <property type="match status" value="1"/>
</dbReference>
<dbReference type="EMBL" id="SACR01000007">
    <property type="protein sequence ID" value="RVU43320.1"/>
    <property type="molecule type" value="Genomic_DNA"/>
</dbReference>
<organism evidence="3 4">
    <name type="scientific">Rubrivivax rivuli</name>
    <dbReference type="NCBI Taxonomy" id="1862385"/>
    <lineage>
        <taxon>Bacteria</taxon>
        <taxon>Pseudomonadati</taxon>
        <taxon>Pseudomonadota</taxon>
        <taxon>Betaproteobacteria</taxon>
        <taxon>Burkholderiales</taxon>
        <taxon>Sphaerotilaceae</taxon>
        <taxon>Rubrivivax</taxon>
    </lineage>
</organism>
<proteinExistence type="predicted"/>
<comment type="caution">
    <text evidence="3">The sequence shown here is derived from an EMBL/GenBank/DDBJ whole genome shotgun (WGS) entry which is preliminary data.</text>
</comment>
<evidence type="ECO:0000259" key="2">
    <source>
        <dbReference type="PROSITE" id="PS50234"/>
    </source>
</evidence>
<gene>
    <name evidence="3" type="ORF">EOE66_20445</name>
</gene>
<name>A0A437R962_9BURK</name>
<dbReference type="InterPro" id="IPR050525">
    <property type="entry name" value="ECM_Assembly_Org"/>
</dbReference>
<keyword evidence="1" id="KW-0732">Signal</keyword>
<dbReference type="PROSITE" id="PS50234">
    <property type="entry name" value="VWFA"/>
    <property type="match status" value="1"/>
</dbReference>
<dbReference type="InterPro" id="IPR036465">
    <property type="entry name" value="vWFA_dom_sf"/>
</dbReference>
<feature type="chain" id="PRO_5019451531" evidence="1">
    <location>
        <begin position="26"/>
        <end position="263"/>
    </location>
</feature>
<dbReference type="RefSeq" id="WP_128230605.1">
    <property type="nucleotide sequence ID" value="NZ_SACR01000007.1"/>
</dbReference>
<feature type="signal peptide" evidence="1">
    <location>
        <begin position="1"/>
        <end position="25"/>
    </location>
</feature>
<sequence>MKLSSIVRRLSAVLAAGVMSLSSHAAVTTQLGFLVDASGSIGTTNFNIMRAGYVAALNALPVDGTIEVTMVNFANSTTTVIAPQVLTAASRATMITAINSFSYIGGGTDTAAGINAISAAMVASTNYNAGLRSIINLATDGVPNNQAAAEAAALASRNAGIDALTAEAIGSFNSAGLLRMVYSPVTTAGTVGGGVLLASGATPPNPMTSQPWVLPVNSFDDFQTAIVAKVQAITQTVPEPSALALVGLALVGLGMSRRRTIAA</sequence>
<dbReference type="InterPro" id="IPR002035">
    <property type="entry name" value="VWF_A"/>
</dbReference>
<dbReference type="PANTHER" id="PTHR24020:SF84">
    <property type="entry name" value="VWFA DOMAIN-CONTAINING PROTEIN"/>
    <property type="match status" value="1"/>
</dbReference>
<dbReference type="OrthoDB" id="9157553at2"/>
<evidence type="ECO:0000256" key="1">
    <source>
        <dbReference type="SAM" id="SignalP"/>
    </source>
</evidence>
<keyword evidence="4" id="KW-1185">Reference proteome</keyword>
<dbReference type="SUPFAM" id="SSF53300">
    <property type="entry name" value="vWA-like"/>
    <property type="match status" value="1"/>
</dbReference>
<dbReference type="Gene3D" id="3.40.50.410">
    <property type="entry name" value="von Willebrand factor, type A domain"/>
    <property type="match status" value="1"/>
</dbReference>
<dbReference type="SMART" id="SM00327">
    <property type="entry name" value="VWA"/>
    <property type="match status" value="1"/>
</dbReference>
<dbReference type="PANTHER" id="PTHR24020">
    <property type="entry name" value="COLLAGEN ALPHA"/>
    <property type="match status" value="1"/>
</dbReference>
<protein>
    <submittedName>
        <fullName evidence="3">VWA domain-containing protein</fullName>
    </submittedName>
</protein>
<feature type="domain" description="VWFA" evidence="2">
    <location>
        <begin position="30"/>
        <end position="170"/>
    </location>
</feature>
<evidence type="ECO:0000313" key="3">
    <source>
        <dbReference type="EMBL" id="RVU43320.1"/>
    </source>
</evidence>